<evidence type="ECO:0000256" key="4">
    <source>
        <dbReference type="ARBA" id="ARBA00022989"/>
    </source>
</evidence>
<feature type="region of interest" description="Disordered" evidence="6">
    <location>
        <begin position="96"/>
        <end position="123"/>
    </location>
</feature>
<gene>
    <name evidence="8" type="ORF">DZF91_20945</name>
</gene>
<evidence type="ECO:0000313" key="8">
    <source>
        <dbReference type="EMBL" id="RFU39727.1"/>
    </source>
</evidence>
<organism evidence="8 9">
    <name type="scientific">Actinomadura logoneensis</name>
    <dbReference type="NCBI Taxonomy" id="2293572"/>
    <lineage>
        <taxon>Bacteria</taxon>
        <taxon>Bacillati</taxon>
        <taxon>Actinomycetota</taxon>
        <taxon>Actinomycetes</taxon>
        <taxon>Streptosporangiales</taxon>
        <taxon>Thermomonosporaceae</taxon>
        <taxon>Actinomadura</taxon>
    </lineage>
</organism>
<reference evidence="8 9" key="1">
    <citation type="submission" date="2018-08" db="EMBL/GenBank/DDBJ databases">
        <title>Actinomadura jelena sp. nov., a novel Actinomycete isolated from soil in Chad.</title>
        <authorList>
            <person name="Shi L."/>
        </authorList>
    </citation>
    <scope>NUCLEOTIDE SEQUENCE [LARGE SCALE GENOMIC DNA]</scope>
    <source>
        <strain evidence="8 9">NEAU-G17</strain>
    </source>
</reference>
<feature type="transmembrane region" description="Helical" evidence="7">
    <location>
        <begin position="48"/>
        <end position="66"/>
    </location>
</feature>
<name>A0A372JI86_9ACTN</name>
<proteinExistence type="predicted"/>
<evidence type="ECO:0000313" key="9">
    <source>
        <dbReference type="Proteomes" id="UP000261811"/>
    </source>
</evidence>
<protein>
    <submittedName>
        <fullName evidence="8">LysE family translocator</fullName>
    </submittedName>
</protein>
<evidence type="ECO:0000256" key="2">
    <source>
        <dbReference type="ARBA" id="ARBA00022475"/>
    </source>
</evidence>
<dbReference type="PANTHER" id="PTHR30086:SF20">
    <property type="entry name" value="ARGININE EXPORTER PROTEIN ARGO-RELATED"/>
    <property type="match status" value="1"/>
</dbReference>
<dbReference type="Pfam" id="PF01810">
    <property type="entry name" value="LysE"/>
    <property type="match status" value="1"/>
</dbReference>
<dbReference type="Proteomes" id="UP000261811">
    <property type="component" value="Unassembled WGS sequence"/>
</dbReference>
<dbReference type="AlphaFoldDB" id="A0A372JI86"/>
<dbReference type="GO" id="GO:0005886">
    <property type="term" value="C:plasma membrane"/>
    <property type="evidence" value="ECO:0007669"/>
    <property type="project" value="UniProtKB-SubCell"/>
</dbReference>
<feature type="compositionally biased region" description="Pro residues" evidence="6">
    <location>
        <begin position="103"/>
        <end position="118"/>
    </location>
</feature>
<keyword evidence="4 7" id="KW-1133">Transmembrane helix</keyword>
<evidence type="ECO:0000256" key="1">
    <source>
        <dbReference type="ARBA" id="ARBA00004651"/>
    </source>
</evidence>
<dbReference type="PANTHER" id="PTHR30086">
    <property type="entry name" value="ARGININE EXPORTER PROTEIN ARGO"/>
    <property type="match status" value="1"/>
</dbReference>
<feature type="transmembrane region" description="Helical" evidence="7">
    <location>
        <begin position="73"/>
        <end position="91"/>
    </location>
</feature>
<keyword evidence="5 7" id="KW-0472">Membrane</keyword>
<dbReference type="OrthoDB" id="3175972at2"/>
<feature type="transmembrane region" description="Helical" evidence="7">
    <location>
        <begin position="156"/>
        <end position="178"/>
    </location>
</feature>
<keyword evidence="9" id="KW-1185">Reference proteome</keyword>
<dbReference type="EMBL" id="QURH01000327">
    <property type="protein sequence ID" value="RFU39727.1"/>
    <property type="molecule type" value="Genomic_DNA"/>
</dbReference>
<evidence type="ECO:0000256" key="6">
    <source>
        <dbReference type="SAM" id="MobiDB-lite"/>
    </source>
</evidence>
<sequence>MLNELAAFLGAALLIAMVPGPSTVVIVQRAARQGRRAGMATVLGNETGVLAWGLAAALGLSALLIASRVAYDTLRIAGAALLLWFGVRALWHSRRSSATTTPRTPPADPPPAGTPPADTPTTTGRCYRHGVMTSFANPKAGVFAVSFLPQFVPDGVSVPLALVALSVLWALVDLAWYTPIVWLAGGAGHILRRPRVRRALERLSGLVLVGFGLRLATDTT</sequence>
<comment type="caution">
    <text evidence="8">The sequence shown here is derived from an EMBL/GenBank/DDBJ whole genome shotgun (WGS) entry which is preliminary data.</text>
</comment>
<evidence type="ECO:0000256" key="3">
    <source>
        <dbReference type="ARBA" id="ARBA00022692"/>
    </source>
</evidence>
<keyword evidence="2" id="KW-1003">Cell membrane</keyword>
<dbReference type="GO" id="GO:0015171">
    <property type="term" value="F:amino acid transmembrane transporter activity"/>
    <property type="evidence" value="ECO:0007669"/>
    <property type="project" value="TreeGrafter"/>
</dbReference>
<evidence type="ECO:0000256" key="7">
    <source>
        <dbReference type="SAM" id="Phobius"/>
    </source>
</evidence>
<evidence type="ECO:0000256" key="5">
    <source>
        <dbReference type="ARBA" id="ARBA00023136"/>
    </source>
</evidence>
<dbReference type="PIRSF" id="PIRSF006324">
    <property type="entry name" value="LeuE"/>
    <property type="match status" value="1"/>
</dbReference>
<dbReference type="InterPro" id="IPR001123">
    <property type="entry name" value="LeuE-type"/>
</dbReference>
<accession>A0A372JI86</accession>
<dbReference type="RefSeq" id="WP_117359147.1">
    <property type="nucleotide sequence ID" value="NZ_QURH01000327.1"/>
</dbReference>
<keyword evidence="3 7" id="KW-0812">Transmembrane</keyword>
<comment type="subcellular location">
    <subcellularLocation>
        <location evidence="1">Cell membrane</location>
        <topology evidence="1">Multi-pass membrane protein</topology>
    </subcellularLocation>
</comment>